<accession>A0A399RWU3</accession>
<name>A0A399RWU3_9BACT</name>
<evidence type="ECO:0000313" key="3">
    <source>
        <dbReference type="Proteomes" id="UP000266005"/>
    </source>
</evidence>
<protein>
    <submittedName>
        <fullName evidence="2">Uncharacterized protein</fullName>
    </submittedName>
</protein>
<reference evidence="3" key="1">
    <citation type="submission" date="2018-08" db="EMBL/GenBank/DDBJ databases">
        <title>Mucilaginibacter sp. MYSH2.</title>
        <authorList>
            <person name="Seo T."/>
        </authorList>
    </citation>
    <scope>NUCLEOTIDE SEQUENCE [LARGE SCALE GENOMIC DNA]</scope>
    <source>
        <strain evidence="3">KIRAN</strain>
    </source>
</reference>
<proteinExistence type="predicted"/>
<keyword evidence="3" id="KW-1185">Reference proteome</keyword>
<dbReference type="AlphaFoldDB" id="A0A399RWU3"/>
<evidence type="ECO:0000256" key="1">
    <source>
        <dbReference type="SAM" id="MobiDB-lite"/>
    </source>
</evidence>
<sequence>MEVPELDNKLSRKGWQLQSNNGPTSNKMGKAVWAYQPSESDDGATAWCVLYYNATSASRILYNVYPDKPIHKIRKKFSRRNMLLVSGETMLGEVVPPEAYTDYQDDRYVYRVLTYQQAGYSGIKVFEKADYEKANENGQL</sequence>
<feature type="region of interest" description="Disordered" evidence="1">
    <location>
        <begin position="1"/>
        <end position="23"/>
    </location>
</feature>
<dbReference type="EMBL" id="QWGE01000005">
    <property type="protein sequence ID" value="RIJ34282.1"/>
    <property type="molecule type" value="Genomic_DNA"/>
</dbReference>
<gene>
    <name evidence="2" type="ORF">D1627_15270</name>
</gene>
<organism evidence="2 3">
    <name type="scientific">Pontibacter oryzae</name>
    <dbReference type="NCBI Taxonomy" id="2304593"/>
    <lineage>
        <taxon>Bacteria</taxon>
        <taxon>Pseudomonadati</taxon>
        <taxon>Bacteroidota</taxon>
        <taxon>Cytophagia</taxon>
        <taxon>Cytophagales</taxon>
        <taxon>Hymenobacteraceae</taxon>
        <taxon>Pontibacter</taxon>
    </lineage>
</organism>
<feature type="compositionally biased region" description="Basic and acidic residues" evidence="1">
    <location>
        <begin position="1"/>
        <end position="10"/>
    </location>
</feature>
<comment type="caution">
    <text evidence="2">The sequence shown here is derived from an EMBL/GenBank/DDBJ whole genome shotgun (WGS) entry which is preliminary data.</text>
</comment>
<dbReference type="Proteomes" id="UP000266005">
    <property type="component" value="Unassembled WGS sequence"/>
</dbReference>
<evidence type="ECO:0000313" key="2">
    <source>
        <dbReference type="EMBL" id="RIJ34282.1"/>
    </source>
</evidence>